<name>A0A1I7XUW4_HETBA</name>
<evidence type="ECO:0000313" key="2">
    <source>
        <dbReference type="WBParaSite" id="Hba_21273"/>
    </source>
</evidence>
<dbReference type="AlphaFoldDB" id="A0A1I7XUW4"/>
<reference evidence="2" key="1">
    <citation type="submission" date="2016-11" db="UniProtKB">
        <authorList>
            <consortium name="WormBaseParasite"/>
        </authorList>
    </citation>
    <scope>IDENTIFICATION</scope>
</reference>
<organism evidence="1 2">
    <name type="scientific">Heterorhabditis bacteriophora</name>
    <name type="common">Entomopathogenic nematode worm</name>
    <dbReference type="NCBI Taxonomy" id="37862"/>
    <lineage>
        <taxon>Eukaryota</taxon>
        <taxon>Metazoa</taxon>
        <taxon>Ecdysozoa</taxon>
        <taxon>Nematoda</taxon>
        <taxon>Chromadorea</taxon>
        <taxon>Rhabditida</taxon>
        <taxon>Rhabditina</taxon>
        <taxon>Rhabditomorpha</taxon>
        <taxon>Strongyloidea</taxon>
        <taxon>Heterorhabditidae</taxon>
        <taxon>Heterorhabditis</taxon>
    </lineage>
</organism>
<evidence type="ECO:0000313" key="1">
    <source>
        <dbReference type="Proteomes" id="UP000095283"/>
    </source>
</evidence>
<dbReference type="WBParaSite" id="Hba_21273">
    <property type="protein sequence ID" value="Hba_21273"/>
    <property type="gene ID" value="Hba_21273"/>
</dbReference>
<proteinExistence type="predicted"/>
<dbReference type="Proteomes" id="UP000095283">
    <property type="component" value="Unplaced"/>
</dbReference>
<accession>A0A1I7XUW4</accession>
<sequence>MDLLGYLIGLRSSLSHDDQIRCMGWGLLLLWTLSITYMTRDFWFPSAFGLPPLSERMQVPQSPERKSYGRKRLSMTGRDLRLLTNEKQKMCEAFARAAKERKSSALRKKSGISVIDGDNSQKNIRSSLDQQAF</sequence>
<protein>
    <submittedName>
        <fullName evidence="2">Uncharacterized protein</fullName>
    </submittedName>
</protein>
<keyword evidence="1" id="KW-1185">Reference proteome</keyword>